<evidence type="ECO:0000313" key="3">
    <source>
        <dbReference type="Proteomes" id="UP000321816"/>
    </source>
</evidence>
<evidence type="ECO:0000313" key="2">
    <source>
        <dbReference type="EMBL" id="WWD79127.1"/>
    </source>
</evidence>
<accession>A0A5C7FHX9</accession>
<feature type="transmembrane region" description="Helical" evidence="1">
    <location>
        <begin position="31"/>
        <end position="52"/>
    </location>
</feature>
<dbReference type="EMBL" id="CP144914">
    <property type="protein sequence ID" value="WWD79127.1"/>
    <property type="molecule type" value="Genomic_DNA"/>
</dbReference>
<keyword evidence="3" id="KW-1185">Reference proteome</keyword>
<organism evidence="2 3">
    <name type="scientific">Alkalicoccus halolimnae</name>
    <dbReference type="NCBI Taxonomy" id="1667239"/>
    <lineage>
        <taxon>Bacteria</taxon>
        <taxon>Bacillati</taxon>
        <taxon>Bacillota</taxon>
        <taxon>Bacilli</taxon>
        <taxon>Bacillales</taxon>
        <taxon>Bacillaceae</taxon>
        <taxon>Alkalicoccus</taxon>
    </lineage>
</organism>
<reference evidence="2 3" key="1">
    <citation type="submission" date="2024-01" db="EMBL/GenBank/DDBJ databases">
        <title>Complete Genome Sequence of Alkalicoccus halolimnae BZ-SZ-XJ29T, a Moderately Halophilic Bacterium Isolated from a Salt Lake.</title>
        <authorList>
            <person name="Zhao B."/>
        </authorList>
    </citation>
    <scope>NUCLEOTIDE SEQUENCE [LARGE SCALE GENOMIC DNA]</scope>
    <source>
        <strain evidence="2 3">BZ-SZ-XJ29</strain>
    </source>
</reference>
<feature type="transmembrane region" description="Helical" evidence="1">
    <location>
        <begin position="5"/>
        <end position="25"/>
    </location>
</feature>
<keyword evidence="1" id="KW-1133">Transmembrane helix</keyword>
<keyword evidence="1" id="KW-0472">Membrane</keyword>
<evidence type="ECO:0000256" key="1">
    <source>
        <dbReference type="SAM" id="Phobius"/>
    </source>
</evidence>
<dbReference type="RefSeq" id="WP_187254516.1">
    <property type="nucleotide sequence ID" value="NZ_CP144914.1"/>
</dbReference>
<sequence>MKAELFSYPMIAAYGGITAALLRSIREGDGLLVFIVYGLILGVLFYVVTYFIEKLIVRYKKSG</sequence>
<dbReference type="AlphaFoldDB" id="A0A5C7FHX9"/>
<protein>
    <submittedName>
        <fullName evidence="2">Uncharacterized protein</fullName>
    </submittedName>
</protein>
<dbReference type="KEGG" id="ahal:FTX54_011935"/>
<dbReference type="Proteomes" id="UP000321816">
    <property type="component" value="Chromosome"/>
</dbReference>
<gene>
    <name evidence="2" type="ORF">FTX54_011935</name>
</gene>
<name>A0A5C7FHX9_9BACI</name>
<proteinExistence type="predicted"/>
<keyword evidence="1" id="KW-0812">Transmembrane</keyword>